<evidence type="ECO:0000256" key="1">
    <source>
        <dbReference type="SAM" id="Coils"/>
    </source>
</evidence>
<name>A0A0A1YK47_9PSED</name>
<gene>
    <name evidence="3" type="ORF">TMS3_0112440</name>
</gene>
<organism evidence="3 4">
    <name type="scientific">Pseudomonas taeanensis MS-3</name>
    <dbReference type="NCBI Taxonomy" id="1395571"/>
    <lineage>
        <taxon>Bacteria</taxon>
        <taxon>Pseudomonadati</taxon>
        <taxon>Pseudomonadota</taxon>
        <taxon>Gammaproteobacteria</taxon>
        <taxon>Pseudomonadales</taxon>
        <taxon>Pseudomonadaceae</taxon>
        <taxon>Pseudomonas</taxon>
    </lineage>
</organism>
<dbReference type="RefSeq" id="WP_025165545.1">
    <property type="nucleotide sequence ID" value="NZ_AWSQ01000002.1"/>
</dbReference>
<dbReference type="STRING" id="1395571.TMS3_0112440"/>
<dbReference type="Proteomes" id="UP000030063">
    <property type="component" value="Unassembled WGS sequence"/>
</dbReference>
<dbReference type="EMBL" id="AWSQ01000002">
    <property type="protein sequence ID" value="KFX70285.1"/>
    <property type="molecule type" value="Genomic_DNA"/>
</dbReference>
<evidence type="ECO:0000256" key="2">
    <source>
        <dbReference type="SAM" id="MobiDB-lite"/>
    </source>
</evidence>
<dbReference type="eggNOG" id="COG4372">
    <property type="taxonomic scope" value="Bacteria"/>
</dbReference>
<sequence>MSMQNKPQIVEAVMFFNERGGICKEMLFPEFEALLDGVVGMPEFADQQMRVAFVMINPRLMIRAAVFFYLDFDEKGAPDKGWNIPLQHLAERAGRGPDLGAGPIRLACRSQCPVSWHQMHLWDPSLAPGKNDLVLLRDAAKRNKLGLLVEEESVQALAPERLQMASDDKWYAPDPSKEGATRGAEKMDHEHRLKTAQLIKQQRLRISSLSQQHEEELAKYKLANEERNNSLQAQMRGLQQALRQQEELNANLKTQLVERAASLQASREEMTQQLRQLEQHGRSESDVLRMQFENEMQAKIASAVVEYKEQVVLRDVELAYRNEQEAQSQQEIARLKRECDELASQSGEQILERLSRLGVVFVVYHPGAGHLTIPLQDIASYQDNSMAYAAAKCFVSEEQYRHWLAHFQQPTCEASLTSGGRCAIPIDRVDTPSRFILGESNCCARHKASSRLRTVG</sequence>
<evidence type="ECO:0000313" key="3">
    <source>
        <dbReference type="EMBL" id="KFX70285.1"/>
    </source>
</evidence>
<comment type="caution">
    <text evidence="3">The sequence shown here is derived from an EMBL/GenBank/DDBJ whole genome shotgun (WGS) entry which is preliminary data.</text>
</comment>
<feature type="coiled-coil region" evidence="1">
    <location>
        <begin position="206"/>
        <end position="280"/>
    </location>
</feature>
<dbReference type="AlphaFoldDB" id="A0A0A1YK47"/>
<keyword evidence="1" id="KW-0175">Coiled coil</keyword>
<keyword evidence="4" id="KW-1185">Reference proteome</keyword>
<dbReference type="OrthoDB" id="6189582at2"/>
<protein>
    <submittedName>
        <fullName evidence="3">Chromosome partitioning protein ParA</fullName>
    </submittedName>
</protein>
<accession>A0A0A1YK47</accession>
<feature type="region of interest" description="Disordered" evidence="2">
    <location>
        <begin position="169"/>
        <end position="189"/>
    </location>
</feature>
<reference evidence="3 4" key="1">
    <citation type="journal article" date="2014" name="Genome Announc.">
        <title>Draft Genome Sequence of Petroleum Oil-Degrading Marine Bacterium Pseudomonas taeanensis Strain MS-3, Isolated from a Crude Oil-Contaminated Seashore.</title>
        <authorList>
            <person name="Lee S.Y."/>
            <person name="Kim S.H."/>
            <person name="Lee D.G."/>
            <person name="Shin S."/>
            <person name="Yun S.H."/>
            <person name="Choi C.W."/>
            <person name="Chung Y.H."/>
            <person name="Choi J.S."/>
            <person name="Kahng H.Y."/>
            <person name="Kim S.I."/>
        </authorList>
    </citation>
    <scope>NUCLEOTIDE SEQUENCE [LARGE SCALE GENOMIC DNA]</scope>
    <source>
        <strain evidence="3 4">MS-3</strain>
    </source>
</reference>
<evidence type="ECO:0000313" key="4">
    <source>
        <dbReference type="Proteomes" id="UP000030063"/>
    </source>
</evidence>
<proteinExistence type="predicted"/>